<feature type="repeat" description="Cell wall-binding" evidence="2">
    <location>
        <begin position="159"/>
        <end position="178"/>
    </location>
</feature>
<dbReference type="PANTHER" id="PTHR37806:SF1">
    <property type="entry name" value="PEPTIDASE C39-LIKE DOMAIN-CONTAINING PROTEIN"/>
    <property type="match status" value="1"/>
</dbReference>
<feature type="signal peptide" evidence="3">
    <location>
        <begin position="1"/>
        <end position="27"/>
    </location>
</feature>
<evidence type="ECO:0000313" key="6">
    <source>
        <dbReference type="EMBL" id="MFK9091563.1"/>
    </source>
</evidence>
<feature type="repeat" description="Cell wall-binding" evidence="2">
    <location>
        <begin position="259"/>
        <end position="278"/>
    </location>
</feature>
<dbReference type="Pfam" id="PF13529">
    <property type="entry name" value="Peptidase_C39_2"/>
    <property type="match status" value="1"/>
</dbReference>
<feature type="domain" description="Bacterial Ig" evidence="5">
    <location>
        <begin position="47"/>
        <end position="119"/>
    </location>
</feature>
<feature type="repeat" description="Cell wall-binding" evidence="2">
    <location>
        <begin position="299"/>
        <end position="318"/>
    </location>
</feature>
<evidence type="ECO:0000313" key="7">
    <source>
        <dbReference type="Proteomes" id="UP001623041"/>
    </source>
</evidence>
<dbReference type="EMBL" id="JBJHQH010000005">
    <property type="protein sequence ID" value="MFK9091563.1"/>
    <property type="molecule type" value="Genomic_DNA"/>
</dbReference>
<dbReference type="CDD" id="cd02549">
    <property type="entry name" value="Peptidase_C39A"/>
    <property type="match status" value="1"/>
</dbReference>
<evidence type="ECO:0000259" key="4">
    <source>
        <dbReference type="Pfam" id="PF13529"/>
    </source>
</evidence>
<evidence type="ECO:0000256" key="3">
    <source>
        <dbReference type="SAM" id="SignalP"/>
    </source>
</evidence>
<gene>
    <name evidence="6" type="ORF">ACJEBI_08720</name>
</gene>
<dbReference type="Proteomes" id="UP001623041">
    <property type="component" value="Unassembled WGS sequence"/>
</dbReference>
<accession>A0ABW8RDL6</accession>
<keyword evidence="7" id="KW-1185">Reference proteome</keyword>
<comment type="caution">
    <text evidence="6">The sequence shown here is derived from an EMBL/GenBank/DDBJ whole genome shotgun (WGS) entry which is preliminary data.</text>
</comment>
<organism evidence="6 7">
    <name type="scientific">Bacillus salipaludis</name>
    <dbReference type="NCBI Taxonomy" id="2547811"/>
    <lineage>
        <taxon>Bacteria</taxon>
        <taxon>Bacillati</taxon>
        <taxon>Bacillota</taxon>
        <taxon>Bacilli</taxon>
        <taxon>Bacillales</taxon>
        <taxon>Bacillaceae</taxon>
        <taxon>Bacillus</taxon>
    </lineage>
</organism>
<feature type="repeat" description="Cell wall-binding" evidence="2">
    <location>
        <begin position="139"/>
        <end position="158"/>
    </location>
</feature>
<dbReference type="Gene3D" id="2.20.120.10">
    <property type="entry name" value="Multimodular pneumococcal cell wall endolysin, domain 3"/>
    <property type="match status" value="1"/>
</dbReference>
<dbReference type="Gene3D" id="2.60.40.10">
    <property type="entry name" value="Immunoglobulins"/>
    <property type="match status" value="1"/>
</dbReference>
<evidence type="ECO:0000259" key="5">
    <source>
        <dbReference type="Pfam" id="PF17936"/>
    </source>
</evidence>
<evidence type="ECO:0000256" key="1">
    <source>
        <dbReference type="ARBA" id="ARBA00022737"/>
    </source>
</evidence>
<name>A0ABW8RDL6_9BACI</name>
<reference evidence="6 7" key="1">
    <citation type="submission" date="2024-11" db="EMBL/GenBank/DDBJ databases">
        <authorList>
            <person name="Lucas J.A."/>
        </authorList>
    </citation>
    <scope>NUCLEOTIDE SEQUENCE [LARGE SCALE GENOMIC DNA]</scope>
    <source>
        <strain evidence="6 7">Z 5.4</strain>
    </source>
</reference>
<dbReference type="Pfam" id="PF01473">
    <property type="entry name" value="Choline_bind_1"/>
    <property type="match status" value="3"/>
</dbReference>
<feature type="repeat" description="Cell wall-binding" evidence="2">
    <location>
        <begin position="279"/>
        <end position="298"/>
    </location>
</feature>
<dbReference type="InterPro" id="IPR013783">
    <property type="entry name" value="Ig-like_fold"/>
</dbReference>
<dbReference type="Gene3D" id="2.10.270.10">
    <property type="entry name" value="Cholin Binding"/>
    <property type="match status" value="3"/>
</dbReference>
<dbReference type="PROSITE" id="PS51170">
    <property type="entry name" value="CW"/>
    <property type="match status" value="9"/>
</dbReference>
<dbReference type="PANTHER" id="PTHR37806">
    <property type="entry name" value="LMO0724 PROTEIN"/>
    <property type="match status" value="1"/>
</dbReference>
<keyword evidence="1" id="KW-0677">Repeat</keyword>
<feature type="repeat" description="Cell wall-binding" evidence="2">
    <location>
        <begin position="179"/>
        <end position="198"/>
    </location>
</feature>
<feature type="chain" id="PRO_5046874811" evidence="3">
    <location>
        <begin position="28"/>
        <end position="537"/>
    </location>
</feature>
<dbReference type="RefSeq" id="WP_406580199.1">
    <property type="nucleotide sequence ID" value="NZ_JBJHQH010000005.1"/>
</dbReference>
<evidence type="ECO:0000256" key="2">
    <source>
        <dbReference type="PROSITE-ProRule" id="PRU00591"/>
    </source>
</evidence>
<proteinExistence type="predicted"/>
<keyword evidence="3" id="KW-0732">Signal</keyword>
<dbReference type="InterPro" id="IPR039563">
    <property type="entry name" value="Peptidase_C39_single_dom"/>
</dbReference>
<feature type="repeat" description="Cell wall-binding" evidence="2">
    <location>
        <begin position="239"/>
        <end position="258"/>
    </location>
</feature>
<dbReference type="InterPro" id="IPR018337">
    <property type="entry name" value="Cell_wall/Cho-bd_repeat"/>
</dbReference>
<dbReference type="InterPro" id="IPR041498">
    <property type="entry name" value="Big_6"/>
</dbReference>
<dbReference type="InterPro" id="IPR039564">
    <property type="entry name" value="Peptidase_C39-like"/>
</dbReference>
<feature type="domain" description="Peptidase C39-like" evidence="4">
    <location>
        <begin position="343"/>
        <end position="508"/>
    </location>
</feature>
<dbReference type="SUPFAM" id="SSF69360">
    <property type="entry name" value="Cell wall binding repeat"/>
    <property type="match status" value="2"/>
</dbReference>
<feature type="repeat" description="Cell wall-binding" evidence="2">
    <location>
        <begin position="199"/>
        <end position="218"/>
    </location>
</feature>
<protein>
    <submittedName>
        <fullName evidence="6">C39 family peptidase</fullName>
    </submittedName>
</protein>
<dbReference type="Pfam" id="PF17936">
    <property type="entry name" value="Big_6"/>
    <property type="match status" value="1"/>
</dbReference>
<dbReference type="Pfam" id="PF19127">
    <property type="entry name" value="Choline_bind_3"/>
    <property type="match status" value="3"/>
</dbReference>
<sequence>MQRKLSNMLFIFLIAISQSLFPKLAFAETAGTNGTANDPLQIQLLEKVTDQTTVINGITFPNATVKVEDKTGTLLNSTQADTAGRFGASIAKQPANTILEISADDGAGNTYSIEVTVAVTGWVEESGHWYFYGQNGEILTGWITDNGNRYYLDQTGAMKTGWFLDQGKWYFLKNSGAMQTGWLYDKSKWYYLDGSGVMATGWVLDAGKWYYLHDSGAMAAGWVKASNRWYYLNSSGVMQTGWLYDNGKWYYLTDSGVMAAGWVKVSDRWYYLNGSGVMQIGWLYNGGKWYYLNGSGAMATGWLLDGVKWYYLNSDGTMKTGWLQSGSDWYDLGGSGAVSRVQLDAPLIAQMPELPRGCEVTSLAMLLQDAGVRADKMTLASQVRRDPTPYSKANGQVYFGNPYSGFVGDMYTFSKPGLGVYHGPIAELAEKYLPNRVIDFTGSNFEEIYKHLNNGKPVWVIVTSWYDTVPSQYWETWNTPAGKISITYKEHSVLITGYDSQYIYFNDPLSVTKNRKVAISAFKRGWEQMGKQAITYR</sequence>
<feature type="repeat" description="Cell wall-binding" evidence="2">
    <location>
        <begin position="219"/>
        <end position="238"/>
    </location>
</feature>
<dbReference type="Gene3D" id="3.90.70.10">
    <property type="entry name" value="Cysteine proteinases"/>
    <property type="match status" value="1"/>
</dbReference>